<keyword evidence="6" id="KW-0804">Transcription</keyword>
<dbReference type="InterPro" id="IPR008917">
    <property type="entry name" value="TF_DNA-bd_sf"/>
</dbReference>
<sequence>MAESADGCGTFNDVDALAMEYIRNFDLSLWQLGAALKREPDMDCDGDQTMCEVFTLAQAQGQLQRCSTYPELGPAEQEFIIQHSQGHGPRSMSSSSSISSTSSDDWNTKLPSSGLCSPDNYTNTMAPMVELVQPPCPSALAATANTINMSSCMPGTVMPISPCLTNSVPPSPVELKPLEIHWVPTDNNKPKTRNRKEKTVLPKREPIKMRMGSINESDDDEDEDSDDEDDNSDRDSTSGSSIGGDADMLDIPKEDIFNIFTDEELVHLSVRELNRRLRGYRKDDVVRLKQKRRTLKNRGYAQSCRTKRLKQRLDLENEQLYLRTELSRLKSQLSIASQERDHYRRQLENFRVSMQGAVVPESPDSAEFYL</sequence>
<feature type="domain" description="BZIP" evidence="9">
    <location>
        <begin position="287"/>
        <end position="350"/>
    </location>
</feature>
<dbReference type="GO" id="GO:0006357">
    <property type="term" value="P:regulation of transcription by RNA polymerase II"/>
    <property type="evidence" value="ECO:0000318"/>
    <property type="project" value="GO_Central"/>
</dbReference>
<evidence type="ECO:0000313" key="10">
    <source>
        <dbReference type="EnsemblMetazoa" id="XP_003724179"/>
    </source>
</evidence>
<protein>
    <recommendedName>
        <fullName evidence="9">BZIP domain-containing protein</fullName>
    </recommendedName>
</protein>
<dbReference type="CDD" id="cd14718">
    <property type="entry name" value="bZIP_Maf_large"/>
    <property type="match status" value="1"/>
</dbReference>
<evidence type="ECO:0000256" key="8">
    <source>
        <dbReference type="SAM" id="MobiDB-lite"/>
    </source>
</evidence>
<evidence type="ECO:0000313" key="11">
    <source>
        <dbReference type="Proteomes" id="UP000007110"/>
    </source>
</evidence>
<dbReference type="GO" id="GO:0000981">
    <property type="term" value="F:DNA-binding transcription factor activity, RNA polymerase II-specific"/>
    <property type="evidence" value="ECO:0000318"/>
    <property type="project" value="GO_Central"/>
</dbReference>
<keyword evidence="5" id="KW-0238">DNA-binding</keyword>
<dbReference type="Gene3D" id="1.20.5.170">
    <property type="match status" value="1"/>
</dbReference>
<feature type="compositionally biased region" description="Acidic residues" evidence="8">
    <location>
        <begin position="216"/>
        <end position="232"/>
    </location>
</feature>
<keyword evidence="7" id="KW-0539">Nucleus</keyword>
<keyword evidence="11" id="KW-1185">Reference proteome</keyword>
<dbReference type="KEGG" id="spu:581716"/>
<dbReference type="InterPro" id="IPR004827">
    <property type="entry name" value="bZIP"/>
</dbReference>
<dbReference type="AlphaFoldDB" id="A0A7M7GJN2"/>
<dbReference type="PANTHER" id="PTHR10129:SF44">
    <property type="entry name" value="TRAFFIC JAM, ISOFORM C"/>
    <property type="match status" value="1"/>
</dbReference>
<feature type="compositionally biased region" description="Low complexity" evidence="8">
    <location>
        <begin position="91"/>
        <end position="103"/>
    </location>
</feature>
<feature type="region of interest" description="Disordered" evidence="8">
    <location>
        <begin position="84"/>
        <end position="109"/>
    </location>
</feature>
<evidence type="ECO:0000256" key="2">
    <source>
        <dbReference type="ARBA" id="ARBA00008500"/>
    </source>
</evidence>
<evidence type="ECO:0000256" key="7">
    <source>
        <dbReference type="ARBA" id="ARBA00023242"/>
    </source>
</evidence>
<feature type="compositionally biased region" description="Basic and acidic residues" evidence="8">
    <location>
        <begin position="197"/>
        <end position="208"/>
    </location>
</feature>
<dbReference type="SMART" id="SM00338">
    <property type="entry name" value="BRLZ"/>
    <property type="match status" value="1"/>
</dbReference>
<proteinExistence type="inferred from homology"/>
<dbReference type="InterPro" id="IPR004826">
    <property type="entry name" value="bZIP_Maf"/>
</dbReference>
<dbReference type="InterPro" id="IPR046347">
    <property type="entry name" value="bZIP_sf"/>
</dbReference>
<dbReference type="Proteomes" id="UP000007110">
    <property type="component" value="Unassembled WGS sequence"/>
</dbReference>
<dbReference type="GeneID" id="581716"/>
<evidence type="ECO:0000259" key="9">
    <source>
        <dbReference type="PROSITE" id="PS50217"/>
    </source>
</evidence>
<evidence type="ECO:0000256" key="1">
    <source>
        <dbReference type="ARBA" id="ARBA00004123"/>
    </source>
</evidence>
<accession>A0A7M7GJN2</accession>
<dbReference type="OMA" id="NTMAPMV"/>
<reference evidence="11" key="1">
    <citation type="submission" date="2015-02" db="EMBL/GenBank/DDBJ databases">
        <title>Genome sequencing for Strongylocentrotus purpuratus.</title>
        <authorList>
            <person name="Murali S."/>
            <person name="Liu Y."/>
            <person name="Vee V."/>
            <person name="English A."/>
            <person name="Wang M."/>
            <person name="Skinner E."/>
            <person name="Han Y."/>
            <person name="Muzny D.M."/>
            <person name="Worley K.C."/>
            <person name="Gibbs R.A."/>
        </authorList>
    </citation>
    <scope>NUCLEOTIDE SEQUENCE</scope>
</reference>
<dbReference type="EnsemblMetazoa" id="XM_003724131">
    <property type="protein sequence ID" value="XP_003724179"/>
    <property type="gene ID" value="LOC581716"/>
</dbReference>
<dbReference type="PANTHER" id="PTHR10129">
    <property type="entry name" value="TRANSCRIPTION FACTOR MAF"/>
    <property type="match status" value="1"/>
</dbReference>
<dbReference type="RefSeq" id="XP_003724179.1">
    <property type="nucleotide sequence ID" value="XM_003724131.3"/>
</dbReference>
<dbReference type="GO" id="GO:0000978">
    <property type="term" value="F:RNA polymerase II cis-regulatory region sequence-specific DNA binding"/>
    <property type="evidence" value="ECO:0000318"/>
    <property type="project" value="GO_Central"/>
</dbReference>
<dbReference type="FunFam" id="1.20.5.170:FF:000011">
    <property type="entry name" value="Transcription factor MafG, putative"/>
    <property type="match status" value="1"/>
</dbReference>
<reference evidence="10" key="2">
    <citation type="submission" date="2021-01" db="UniProtKB">
        <authorList>
            <consortium name="EnsemblMetazoa"/>
        </authorList>
    </citation>
    <scope>IDENTIFICATION</scope>
</reference>
<dbReference type="GO" id="GO:0005634">
    <property type="term" value="C:nucleus"/>
    <property type="evidence" value="ECO:0000318"/>
    <property type="project" value="GO_Central"/>
</dbReference>
<dbReference type="InterPro" id="IPR024874">
    <property type="entry name" value="Transcription_factor_Maf_fam"/>
</dbReference>
<comment type="similarity">
    <text evidence="2">Belongs to the bZIP family. Maf subfamily.</text>
</comment>
<dbReference type="PROSITE" id="PS50217">
    <property type="entry name" value="BZIP"/>
    <property type="match status" value="1"/>
</dbReference>
<evidence type="ECO:0000256" key="6">
    <source>
        <dbReference type="ARBA" id="ARBA00023163"/>
    </source>
</evidence>
<keyword evidence="4" id="KW-0805">Transcription regulation</keyword>
<comment type="subcellular location">
    <subcellularLocation>
        <location evidence="1">Nucleus</location>
    </subcellularLocation>
</comment>
<feature type="region of interest" description="Disordered" evidence="8">
    <location>
        <begin position="182"/>
        <end position="247"/>
    </location>
</feature>
<dbReference type="InParanoid" id="A0A7M7GJN2"/>
<dbReference type="SUPFAM" id="SSF47454">
    <property type="entry name" value="A DNA-binding domain in eukaryotic transcription factors"/>
    <property type="match status" value="1"/>
</dbReference>
<organism evidence="10 11">
    <name type="scientific">Strongylocentrotus purpuratus</name>
    <name type="common">Purple sea urchin</name>
    <dbReference type="NCBI Taxonomy" id="7668"/>
    <lineage>
        <taxon>Eukaryota</taxon>
        <taxon>Metazoa</taxon>
        <taxon>Echinodermata</taxon>
        <taxon>Eleutherozoa</taxon>
        <taxon>Echinozoa</taxon>
        <taxon>Echinoidea</taxon>
        <taxon>Euechinoidea</taxon>
        <taxon>Echinacea</taxon>
        <taxon>Camarodonta</taxon>
        <taxon>Echinidea</taxon>
        <taxon>Strongylocentrotidae</taxon>
        <taxon>Strongylocentrotus</taxon>
    </lineage>
</organism>
<name>A0A7M7GJN2_STRPU</name>
<dbReference type="OrthoDB" id="5974330at2759"/>
<evidence type="ECO:0000256" key="4">
    <source>
        <dbReference type="ARBA" id="ARBA00023015"/>
    </source>
</evidence>
<keyword evidence="3" id="KW-0678">Repressor</keyword>
<dbReference type="SUPFAM" id="SSF57959">
    <property type="entry name" value="Leucine zipper domain"/>
    <property type="match status" value="1"/>
</dbReference>
<dbReference type="Pfam" id="PF03131">
    <property type="entry name" value="bZIP_Maf"/>
    <property type="match status" value="1"/>
</dbReference>
<evidence type="ECO:0000256" key="3">
    <source>
        <dbReference type="ARBA" id="ARBA00022491"/>
    </source>
</evidence>
<evidence type="ECO:0000256" key="5">
    <source>
        <dbReference type="ARBA" id="ARBA00023125"/>
    </source>
</evidence>